<dbReference type="SUPFAM" id="SSF110087">
    <property type="entry name" value="DR1885-like metal-binding protein"/>
    <property type="match status" value="1"/>
</dbReference>
<feature type="chain" id="PRO_5011595455" description="Copper chaperone PCu(A)C" evidence="1">
    <location>
        <begin position="22"/>
        <end position="149"/>
    </location>
</feature>
<dbReference type="RefSeq" id="WP_092703907.1">
    <property type="nucleotide sequence ID" value="NZ_FOSR01000009.1"/>
</dbReference>
<evidence type="ECO:0000313" key="2">
    <source>
        <dbReference type="EMBL" id="SFK92286.1"/>
    </source>
</evidence>
<dbReference type="AlphaFoldDB" id="A0A1I4DJV6"/>
<feature type="signal peptide" evidence="1">
    <location>
        <begin position="1"/>
        <end position="21"/>
    </location>
</feature>
<dbReference type="InterPro" id="IPR007410">
    <property type="entry name" value="LpqE-like"/>
</dbReference>
<dbReference type="Proteomes" id="UP000198725">
    <property type="component" value="Unassembled WGS sequence"/>
</dbReference>
<gene>
    <name evidence="2" type="ORF">SAMN05192579_10930</name>
</gene>
<keyword evidence="1" id="KW-0732">Signal</keyword>
<proteinExistence type="predicted"/>
<evidence type="ECO:0000256" key="1">
    <source>
        <dbReference type="SAM" id="SignalP"/>
    </source>
</evidence>
<evidence type="ECO:0008006" key="4">
    <source>
        <dbReference type="Google" id="ProtNLM"/>
    </source>
</evidence>
<dbReference type="InterPro" id="IPR058248">
    <property type="entry name" value="Lxx211020-like"/>
</dbReference>
<dbReference type="Gene3D" id="2.60.40.1890">
    <property type="entry name" value="PCu(A)C copper chaperone"/>
    <property type="match status" value="1"/>
</dbReference>
<dbReference type="InterPro" id="IPR036182">
    <property type="entry name" value="PCuAC_sf"/>
</dbReference>
<accession>A0A1I4DJV6</accession>
<name>A0A1I4DJV6_9GAMM</name>
<protein>
    <recommendedName>
        <fullName evidence="4">Copper chaperone PCu(A)C</fullName>
    </recommendedName>
</protein>
<dbReference type="Pfam" id="PF04314">
    <property type="entry name" value="PCuAC"/>
    <property type="match status" value="1"/>
</dbReference>
<evidence type="ECO:0000313" key="3">
    <source>
        <dbReference type="Proteomes" id="UP000198725"/>
    </source>
</evidence>
<organism evidence="2 3">
    <name type="scientific">Rhodanobacter glycinis</name>
    <dbReference type="NCBI Taxonomy" id="582702"/>
    <lineage>
        <taxon>Bacteria</taxon>
        <taxon>Pseudomonadati</taxon>
        <taxon>Pseudomonadota</taxon>
        <taxon>Gammaproteobacteria</taxon>
        <taxon>Lysobacterales</taxon>
        <taxon>Rhodanobacteraceae</taxon>
        <taxon>Rhodanobacter</taxon>
    </lineage>
</organism>
<dbReference type="EMBL" id="FOSR01000009">
    <property type="protein sequence ID" value="SFK92286.1"/>
    <property type="molecule type" value="Genomic_DNA"/>
</dbReference>
<sequence>MQRHHFSLLLAGLLLAGGARAAQADHVKASHAWIRLLPAGLPAGGYVTLDNDGSQAARLTNASSPDYASVMLHQSTEHNGMSQMTMLDHLDVPAHGMVSLAPAGYHLMMMKADRALKPGDKVKVILRFADGSTLPVDFLARPANATGEG</sequence>
<dbReference type="PANTHER" id="PTHR36302">
    <property type="entry name" value="BLR7088 PROTEIN"/>
    <property type="match status" value="1"/>
</dbReference>
<dbReference type="PANTHER" id="PTHR36302:SF1">
    <property type="entry name" value="COPPER CHAPERONE PCU(A)C"/>
    <property type="match status" value="1"/>
</dbReference>
<reference evidence="3" key="1">
    <citation type="submission" date="2016-10" db="EMBL/GenBank/DDBJ databases">
        <authorList>
            <person name="Varghese N."/>
            <person name="Submissions S."/>
        </authorList>
    </citation>
    <scope>NUCLEOTIDE SEQUENCE [LARGE SCALE GENOMIC DNA]</scope>
    <source>
        <strain evidence="3">MO64</strain>
    </source>
</reference>
<keyword evidence="3" id="KW-1185">Reference proteome</keyword>